<feature type="compositionally biased region" description="Polar residues" evidence="1">
    <location>
        <begin position="353"/>
        <end position="374"/>
    </location>
</feature>
<feature type="compositionally biased region" description="Acidic residues" evidence="1">
    <location>
        <begin position="380"/>
        <end position="431"/>
    </location>
</feature>
<feature type="region of interest" description="Disordered" evidence="1">
    <location>
        <begin position="42"/>
        <end position="63"/>
    </location>
</feature>
<evidence type="ECO:0000313" key="3">
    <source>
        <dbReference type="Proteomes" id="UP000662931"/>
    </source>
</evidence>
<dbReference type="KEGG" id="bnn:FOA43_003791"/>
<accession>A0A875S966</accession>
<feature type="compositionally biased region" description="Basic and acidic residues" evidence="1">
    <location>
        <begin position="1"/>
        <end position="11"/>
    </location>
</feature>
<gene>
    <name evidence="2" type="ORF">FOA43_003791</name>
</gene>
<evidence type="ECO:0000256" key="1">
    <source>
        <dbReference type="SAM" id="MobiDB-lite"/>
    </source>
</evidence>
<protein>
    <submittedName>
        <fullName evidence="2">Uncharacterized protein</fullName>
    </submittedName>
</protein>
<name>A0A875S966_EENNA</name>
<feature type="region of interest" description="Disordered" evidence="1">
    <location>
        <begin position="1"/>
        <end position="21"/>
    </location>
</feature>
<feature type="compositionally biased region" description="Polar residues" evidence="1">
    <location>
        <begin position="46"/>
        <end position="59"/>
    </location>
</feature>
<keyword evidence="3" id="KW-1185">Reference proteome</keyword>
<evidence type="ECO:0000313" key="2">
    <source>
        <dbReference type="EMBL" id="QPG76402.1"/>
    </source>
</evidence>
<dbReference type="OrthoDB" id="4097102at2759"/>
<feature type="compositionally biased region" description="Acidic residues" evidence="1">
    <location>
        <begin position="481"/>
        <end position="492"/>
    </location>
</feature>
<dbReference type="EMBL" id="CP064815">
    <property type="protein sequence ID" value="QPG76402.1"/>
    <property type="molecule type" value="Genomic_DNA"/>
</dbReference>
<reference evidence="2" key="1">
    <citation type="submission" date="2020-10" db="EMBL/GenBank/DDBJ databases">
        <authorList>
            <person name="Roach M.J.R."/>
        </authorList>
    </citation>
    <scope>NUCLEOTIDE SEQUENCE</scope>
    <source>
        <strain evidence="2">CBS 1945</strain>
    </source>
</reference>
<dbReference type="RefSeq" id="XP_038779967.1">
    <property type="nucleotide sequence ID" value="XM_038924039.1"/>
</dbReference>
<dbReference type="GeneID" id="62197191"/>
<feature type="region of interest" description="Disordered" evidence="1">
    <location>
        <begin position="311"/>
        <end position="492"/>
    </location>
</feature>
<feature type="region of interest" description="Disordered" evidence="1">
    <location>
        <begin position="106"/>
        <end position="161"/>
    </location>
</feature>
<feature type="compositionally biased region" description="Basic and acidic residues" evidence="1">
    <location>
        <begin position="432"/>
        <end position="444"/>
    </location>
</feature>
<sequence>MKREMAKEAKSPEFANNECDLDFDDMIEDDSQMSRSIDEVVDLESGENNVNDDSPSVGSSLGADLGAKHVKAKKNKHSSGHKNSGLNFIKPRIKGLRIIPRAQFLEESSGTSNSGHGKTNSQSLMEQGSSSTDHKITNNANMNGGMDDVHTDSTNGVTAHNKYSHGQQNFINYYESVIPILPSAQASMPPSVSSSMINSYSKDGENVLGVTEHPVERHRLLGSHENSKSSLSEAKSQLSLQNEYIRQLNRADSTSFPMTGPSTVTATASQMNLINNYPAHRPGGSSVQTSRSNSSYNIAAGISVNNVRSPSSGHIFHMSHSSLGGGKESSQQALLSRQKESESSNSSNEDSFMPQSKTPSSQLGQKSLLTQVTPSREDSSNNDDGDNDDEDGNDDDDEDDNDDDDEDENDDDDDDNDHEDDDDDNDDDDNEDSKHERVGRKWTDTSETYSQTEKAGSEPKVLTSPFDTPPRQSQYMSPINGDEDNYEDGDDTYDIVQSGHDRDLTSPYRIHDEADEEFSNYSANKKAWLDSMKPKC</sequence>
<feature type="compositionally biased region" description="Polar residues" evidence="1">
    <location>
        <begin position="445"/>
        <end position="454"/>
    </location>
</feature>
<dbReference type="AlphaFoldDB" id="A0A875S966"/>
<dbReference type="Proteomes" id="UP000662931">
    <property type="component" value="Chromosome 4"/>
</dbReference>
<proteinExistence type="predicted"/>
<dbReference type="SUPFAM" id="SSF48371">
    <property type="entry name" value="ARM repeat"/>
    <property type="match status" value="1"/>
</dbReference>
<dbReference type="InterPro" id="IPR016024">
    <property type="entry name" value="ARM-type_fold"/>
</dbReference>
<feature type="compositionally biased region" description="Polar residues" evidence="1">
    <location>
        <begin position="106"/>
        <end position="142"/>
    </location>
</feature>
<organism evidence="2 3">
    <name type="scientific">Eeniella nana</name>
    <name type="common">Yeast</name>
    <name type="synonym">Brettanomyces nanus</name>
    <dbReference type="NCBI Taxonomy" id="13502"/>
    <lineage>
        <taxon>Eukaryota</taxon>
        <taxon>Fungi</taxon>
        <taxon>Dikarya</taxon>
        <taxon>Ascomycota</taxon>
        <taxon>Saccharomycotina</taxon>
        <taxon>Pichiomycetes</taxon>
        <taxon>Pichiales</taxon>
        <taxon>Pichiaceae</taxon>
        <taxon>Brettanomyces</taxon>
    </lineage>
</organism>